<dbReference type="Pfam" id="PF00069">
    <property type="entry name" value="Pkinase"/>
    <property type="match status" value="1"/>
</dbReference>
<dbReference type="InterPro" id="IPR011009">
    <property type="entry name" value="Kinase-like_dom_sf"/>
</dbReference>
<evidence type="ECO:0000259" key="19">
    <source>
        <dbReference type="PROSITE" id="PS50011"/>
    </source>
</evidence>
<comment type="similarity">
    <text evidence="13">Belongs to the protein kinase superfamily. Ser/Thr protein kinase family. GCN2 subfamily.</text>
</comment>
<feature type="compositionally biased region" description="Polar residues" evidence="18">
    <location>
        <begin position="788"/>
        <end position="802"/>
    </location>
</feature>
<feature type="region of interest" description="Disordered" evidence="18">
    <location>
        <begin position="941"/>
        <end position="964"/>
    </location>
</feature>
<dbReference type="PANTHER" id="PTHR11042">
    <property type="entry name" value="EUKARYOTIC TRANSLATION INITIATION FACTOR 2-ALPHA KINASE EIF2-ALPHA KINASE -RELATED"/>
    <property type="match status" value="1"/>
</dbReference>
<keyword evidence="21" id="KW-1185">Reference proteome</keyword>
<dbReference type="EMBL" id="JAAKFY010000008">
    <property type="protein sequence ID" value="KAF3853572.1"/>
    <property type="molecule type" value="Genomic_DNA"/>
</dbReference>
<dbReference type="InterPro" id="IPR000719">
    <property type="entry name" value="Prot_kinase_dom"/>
</dbReference>
<dbReference type="GO" id="GO:0004674">
    <property type="term" value="F:protein serine/threonine kinase activity"/>
    <property type="evidence" value="ECO:0007669"/>
    <property type="project" value="UniProtKB-KW"/>
</dbReference>
<dbReference type="PROSITE" id="PS50011">
    <property type="entry name" value="PROTEIN_KINASE_DOM"/>
    <property type="match status" value="1"/>
</dbReference>
<protein>
    <recommendedName>
        <fullName evidence="2">non-specific serine/threonine protein kinase</fullName>
        <ecNumber evidence="2">2.7.11.1</ecNumber>
    </recommendedName>
</protein>
<dbReference type="GO" id="GO:0005524">
    <property type="term" value="F:ATP binding"/>
    <property type="evidence" value="ECO:0007669"/>
    <property type="project" value="UniProtKB-UniRule"/>
</dbReference>
<keyword evidence="6 16" id="KW-0547">Nucleotide-binding</keyword>
<dbReference type="Gene3D" id="1.10.510.10">
    <property type="entry name" value="Transferase(Phosphotransferase) domain 1"/>
    <property type="match status" value="1"/>
</dbReference>
<dbReference type="SUPFAM" id="SSF56112">
    <property type="entry name" value="Protein kinase-like (PK-like)"/>
    <property type="match status" value="1"/>
</dbReference>
<feature type="region of interest" description="Disordered" evidence="18">
    <location>
        <begin position="897"/>
        <end position="926"/>
    </location>
</feature>
<evidence type="ECO:0000256" key="17">
    <source>
        <dbReference type="SAM" id="Coils"/>
    </source>
</evidence>
<dbReference type="GO" id="GO:0000139">
    <property type="term" value="C:Golgi membrane"/>
    <property type="evidence" value="ECO:0007669"/>
    <property type="project" value="UniProtKB-SubCell"/>
</dbReference>
<feature type="coiled-coil region" evidence="17">
    <location>
        <begin position="835"/>
        <end position="895"/>
    </location>
</feature>
<feature type="region of interest" description="Disordered" evidence="18">
    <location>
        <begin position="773"/>
        <end position="825"/>
    </location>
</feature>
<evidence type="ECO:0000313" key="21">
    <source>
        <dbReference type="Proteomes" id="UP000518266"/>
    </source>
</evidence>
<evidence type="ECO:0000256" key="5">
    <source>
        <dbReference type="ARBA" id="ARBA00022723"/>
    </source>
</evidence>
<dbReference type="EC" id="2.7.11.1" evidence="2"/>
<evidence type="ECO:0000313" key="20">
    <source>
        <dbReference type="EMBL" id="KAF3853572.1"/>
    </source>
</evidence>
<feature type="non-terminal residue" evidence="20">
    <location>
        <position position="1070"/>
    </location>
</feature>
<dbReference type="SMART" id="SM00220">
    <property type="entry name" value="S_TKc"/>
    <property type="match status" value="1"/>
</dbReference>
<keyword evidence="11" id="KW-0472">Membrane</keyword>
<dbReference type="InterPro" id="IPR017441">
    <property type="entry name" value="Protein_kinase_ATP_BS"/>
</dbReference>
<evidence type="ECO:0000256" key="8">
    <source>
        <dbReference type="ARBA" id="ARBA00022840"/>
    </source>
</evidence>
<gene>
    <name evidence="20" type="ORF">F7725_014260</name>
</gene>
<dbReference type="PROSITE" id="PS00107">
    <property type="entry name" value="PROTEIN_KINASE_ATP"/>
    <property type="match status" value="1"/>
</dbReference>
<evidence type="ECO:0000256" key="14">
    <source>
        <dbReference type="ARBA" id="ARBA00047899"/>
    </source>
</evidence>
<comment type="caution">
    <text evidence="20">The sequence shown here is derived from an EMBL/GenBank/DDBJ whole genome shotgun (WGS) entry which is preliminary data.</text>
</comment>
<evidence type="ECO:0000256" key="1">
    <source>
        <dbReference type="ARBA" id="ARBA00004395"/>
    </source>
</evidence>
<keyword evidence="4" id="KW-0808">Transferase</keyword>
<comment type="catalytic activity">
    <reaction evidence="15">
        <text>L-seryl-[protein] + ATP = O-phospho-L-seryl-[protein] + ADP + H(+)</text>
        <dbReference type="Rhea" id="RHEA:17989"/>
        <dbReference type="Rhea" id="RHEA-COMP:9863"/>
        <dbReference type="Rhea" id="RHEA-COMP:11604"/>
        <dbReference type="ChEBI" id="CHEBI:15378"/>
        <dbReference type="ChEBI" id="CHEBI:29999"/>
        <dbReference type="ChEBI" id="CHEBI:30616"/>
        <dbReference type="ChEBI" id="CHEBI:83421"/>
        <dbReference type="ChEBI" id="CHEBI:456216"/>
        <dbReference type="EC" id="2.7.11.1"/>
    </reaction>
</comment>
<dbReference type="GO" id="GO:0051321">
    <property type="term" value="P:meiotic cell cycle"/>
    <property type="evidence" value="ECO:0007669"/>
    <property type="project" value="TreeGrafter"/>
</dbReference>
<comment type="catalytic activity">
    <reaction evidence="14">
        <text>L-threonyl-[protein] + ATP = O-phospho-L-threonyl-[protein] + ADP + H(+)</text>
        <dbReference type="Rhea" id="RHEA:46608"/>
        <dbReference type="Rhea" id="RHEA-COMP:11060"/>
        <dbReference type="Rhea" id="RHEA-COMP:11605"/>
        <dbReference type="ChEBI" id="CHEBI:15378"/>
        <dbReference type="ChEBI" id="CHEBI:30013"/>
        <dbReference type="ChEBI" id="CHEBI:30616"/>
        <dbReference type="ChEBI" id="CHEBI:61977"/>
        <dbReference type="ChEBI" id="CHEBI:456216"/>
        <dbReference type="EC" id="2.7.11.1"/>
    </reaction>
</comment>
<dbReference type="GO" id="GO:0110031">
    <property type="term" value="P:negative regulation of G2/MI transition of meiotic cell cycle"/>
    <property type="evidence" value="ECO:0007669"/>
    <property type="project" value="TreeGrafter"/>
</dbReference>
<evidence type="ECO:0000256" key="15">
    <source>
        <dbReference type="ARBA" id="ARBA00048679"/>
    </source>
</evidence>
<feature type="compositionally biased region" description="Polar residues" evidence="18">
    <location>
        <begin position="1032"/>
        <end position="1057"/>
    </location>
</feature>
<name>A0A7J5YVF2_DISMA</name>
<evidence type="ECO:0000256" key="10">
    <source>
        <dbReference type="ARBA" id="ARBA00023034"/>
    </source>
</evidence>
<keyword evidence="10" id="KW-0333">Golgi apparatus</keyword>
<feature type="region of interest" description="Disordered" evidence="18">
    <location>
        <begin position="1032"/>
        <end position="1070"/>
    </location>
</feature>
<organism evidence="20 21">
    <name type="scientific">Dissostichus mawsoni</name>
    <name type="common">Antarctic cod</name>
    <dbReference type="NCBI Taxonomy" id="36200"/>
    <lineage>
        <taxon>Eukaryota</taxon>
        <taxon>Metazoa</taxon>
        <taxon>Chordata</taxon>
        <taxon>Craniata</taxon>
        <taxon>Vertebrata</taxon>
        <taxon>Euteleostomi</taxon>
        <taxon>Actinopterygii</taxon>
        <taxon>Neopterygii</taxon>
        <taxon>Teleostei</taxon>
        <taxon>Neoteleostei</taxon>
        <taxon>Acanthomorphata</taxon>
        <taxon>Eupercaria</taxon>
        <taxon>Perciformes</taxon>
        <taxon>Notothenioidei</taxon>
        <taxon>Nototheniidae</taxon>
        <taxon>Dissostichus</taxon>
    </lineage>
</organism>
<dbReference type="PANTHER" id="PTHR11042:SF183">
    <property type="entry name" value="MEMBRANE-ASSOCIATED TYROSINE- AND THREONINE-SPECIFIC CDC2-INHIBITORY KINASE"/>
    <property type="match status" value="1"/>
</dbReference>
<proteinExistence type="inferred from homology"/>
<feature type="binding site" evidence="16">
    <location>
        <position position="134"/>
    </location>
    <ligand>
        <name>ATP</name>
        <dbReference type="ChEBI" id="CHEBI:30616"/>
    </ligand>
</feature>
<dbReference type="InterPro" id="IPR008271">
    <property type="entry name" value="Ser/Thr_kinase_AS"/>
</dbReference>
<keyword evidence="12" id="KW-0131">Cell cycle</keyword>
<keyword evidence="3" id="KW-0723">Serine/threonine-protein kinase</keyword>
<keyword evidence="8 16" id="KW-0067">ATP-binding</keyword>
<evidence type="ECO:0000256" key="13">
    <source>
        <dbReference type="ARBA" id="ARBA00037982"/>
    </source>
</evidence>
<evidence type="ECO:0000256" key="4">
    <source>
        <dbReference type="ARBA" id="ARBA00022679"/>
    </source>
</evidence>
<keyword evidence="9" id="KW-0460">Magnesium</keyword>
<evidence type="ECO:0000256" key="11">
    <source>
        <dbReference type="ARBA" id="ARBA00023136"/>
    </source>
</evidence>
<sequence length="1070" mass="119183">MWKPQCPGCLSLSPPTSPMQSKPSPSKTPFPFFLLVQFQLILLFPFPSLTLFAPAAAIQGMSPLSRMFPQQPTPWTPLSGSLSKTPPPNAVYDPSKQQSYFNQCYTNLGLLGRGSFGEVYKVKSNLDGRQYAVKRSAHRFRGNSERSRSTREAKNHERLCPHPHILDFVAAWEESGRLYIQTELCSTSLLLHAENQPPGPDEPAAWAYLCDLLSALQHLHSLGFVHLDLKPANVLITDSGRLKLADFGLLFELKKKSTGSLEGKGKDDIQEGDPRYMAPELLRGEYGPAADVFSLGVSILELACNMEVPNGGEGWQQLRQGCLPSEFTSGLSAELQAVLRMMLAPEPSERPTVSELQSLPSVRKHRWRRRIYLMVAETTLTLLSFCQLVVCRLLSSLHLSFLPHWSKPVPSTPPKGSWDKDLTLPLSAMHADSGSPEDDAVFLLDQTDVELSPTFSHRITSGLSVDSTSTPRPRSPRHSHRSPAHTPTHSNLGDWSSYNLAQTPFSIHSNGSCHTLTPSISPLHIELFADSINEKSTQSPHSVANKSSQRRSWIRTEEALPRPNFEPKNLLSLFEDTTDQPIKMSDIDCLNARVEKLLCEAVQEVLEVVKETVSEYQEKTARTQRENQSLKRKLQELQEKLHLESNGTVAQLSHRPLIEQRQKEKLGEDFELITSDKDIVVISPSYSFEDIDSEASITSFAAPCLSPGAKTHTHLGGDDLNNLRALLTETNNKLAISNHVYLSENQHKMKREPTSDEDSIHTTNCFYDDAGTSTASSHRLNSEHPQGHSVSSLEQNGTSEPPSQRDDNTNSVSAKKQHTNHTIAVASGSRVMSKLERLNARVAKLLTEAVQEVLEVVKETVSEYQEKTARTQRENESLKRKLQELQETITKERIDVLPTSCPLPEEKEDAQKQDLGLSLRQDSDPPLAEQKQIIVHTNEQNVKQESQQQESYDNTELQTESNSAQTTEHCLVQPEEVAHIIEEAVTVQTLHNENGDLSAVTSYNMCTPHSSTSLEANLAVIKRELELTDYTTTEPPSLQEQHSGVDLSCNSSRQNSAETHRPQASDETKG</sequence>
<evidence type="ECO:0000256" key="18">
    <source>
        <dbReference type="SAM" id="MobiDB-lite"/>
    </source>
</evidence>
<feature type="compositionally biased region" description="Basic and acidic residues" evidence="18">
    <location>
        <begin position="1058"/>
        <end position="1070"/>
    </location>
</feature>
<dbReference type="GO" id="GO:0046872">
    <property type="term" value="F:metal ion binding"/>
    <property type="evidence" value="ECO:0007669"/>
    <property type="project" value="UniProtKB-KW"/>
</dbReference>
<dbReference type="Proteomes" id="UP000518266">
    <property type="component" value="Unassembled WGS sequence"/>
</dbReference>
<evidence type="ECO:0000256" key="3">
    <source>
        <dbReference type="ARBA" id="ARBA00022527"/>
    </source>
</evidence>
<keyword evidence="17" id="KW-0175">Coiled coil</keyword>
<feature type="compositionally biased region" description="Basic residues" evidence="18">
    <location>
        <begin position="474"/>
        <end position="483"/>
    </location>
</feature>
<dbReference type="GO" id="GO:0005634">
    <property type="term" value="C:nucleus"/>
    <property type="evidence" value="ECO:0007669"/>
    <property type="project" value="TreeGrafter"/>
</dbReference>
<comment type="subcellular location">
    <subcellularLocation>
        <location evidence="1">Golgi apparatus membrane</location>
        <topology evidence="1">Peripheral membrane protein</topology>
    </subcellularLocation>
</comment>
<evidence type="ECO:0000256" key="7">
    <source>
        <dbReference type="ARBA" id="ARBA00022777"/>
    </source>
</evidence>
<dbReference type="Gene3D" id="3.30.200.20">
    <property type="entry name" value="Phosphorylase Kinase, domain 1"/>
    <property type="match status" value="1"/>
</dbReference>
<dbReference type="InterPro" id="IPR050339">
    <property type="entry name" value="CC_SR_Kinase"/>
</dbReference>
<evidence type="ECO:0000256" key="6">
    <source>
        <dbReference type="ARBA" id="ARBA00022741"/>
    </source>
</evidence>
<dbReference type="PROSITE" id="PS00108">
    <property type="entry name" value="PROTEIN_KINASE_ST"/>
    <property type="match status" value="1"/>
</dbReference>
<dbReference type="FunFam" id="1.10.510.10:FF:000315">
    <property type="entry name" value="membrane-associated tyrosine- and threonine-specific cdc2-inhibitory kinase"/>
    <property type="match status" value="1"/>
</dbReference>
<dbReference type="OrthoDB" id="5337378at2759"/>
<dbReference type="AlphaFoldDB" id="A0A7J5YVF2"/>
<feature type="coiled-coil region" evidence="17">
    <location>
        <begin position="599"/>
        <end position="647"/>
    </location>
</feature>
<evidence type="ECO:0000256" key="12">
    <source>
        <dbReference type="ARBA" id="ARBA00023306"/>
    </source>
</evidence>
<reference evidence="20 21" key="1">
    <citation type="submission" date="2020-03" db="EMBL/GenBank/DDBJ databases">
        <title>Dissostichus mawsoni Genome sequencing and assembly.</title>
        <authorList>
            <person name="Park H."/>
        </authorList>
    </citation>
    <scope>NUCLEOTIDE SEQUENCE [LARGE SCALE GENOMIC DNA]</scope>
    <source>
        <strain evidence="20">DM0001</strain>
        <tissue evidence="20">Muscle</tissue>
    </source>
</reference>
<feature type="domain" description="Protein kinase" evidence="19">
    <location>
        <begin position="105"/>
        <end position="368"/>
    </location>
</feature>
<accession>A0A7J5YVF2</accession>
<evidence type="ECO:0000256" key="9">
    <source>
        <dbReference type="ARBA" id="ARBA00022842"/>
    </source>
</evidence>
<keyword evidence="7" id="KW-0418">Kinase</keyword>
<feature type="region of interest" description="Disordered" evidence="18">
    <location>
        <begin position="460"/>
        <end position="493"/>
    </location>
</feature>
<keyword evidence="5" id="KW-0479">Metal-binding</keyword>
<evidence type="ECO:0000256" key="2">
    <source>
        <dbReference type="ARBA" id="ARBA00012513"/>
    </source>
</evidence>
<evidence type="ECO:0000256" key="16">
    <source>
        <dbReference type="PROSITE-ProRule" id="PRU10141"/>
    </source>
</evidence>